<accession>A0A1A8HPC4</accession>
<feature type="compositionally biased region" description="Basic and acidic residues" evidence="1">
    <location>
        <begin position="46"/>
        <end position="55"/>
    </location>
</feature>
<feature type="region of interest" description="Disordered" evidence="1">
    <location>
        <begin position="1"/>
        <end position="55"/>
    </location>
</feature>
<reference evidence="2" key="2">
    <citation type="submission" date="2016-06" db="EMBL/GenBank/DDBJ databases">
        <title>The genome of a short-lived fish provides insights into sex chromosome evolution and the genetic control of aging.</title>
        <authorList>
            <person name="Reichwald K."/>
            <person name="Felder M."/>
            <person name="Petzold A."/>
            <person name="Koch P."/>
            <person name="Groth M."/>
            <person name="Platzer M."/>
        </authorList>
    </citation>
    <scope>NUCLEOTIDE SEQUENCE</scope>
    <source>
        <tissue evidence="2">Brain</tissue>
    </source>
</reference>
<evidence type="ECO:0000313" key="2">
    <source>
        <dbReference type="EMBL" id="SBQ86256.1"/>
    </source>
</evidence>
<sequence length="55" mass="6670">MQKQVVMKRKELSAPQQLGQKDVKQLRDELQEKLNRRRKRSSQQEQCRRDQTEAC</sequence>
<evidence type="ECO:0000256" key="1">
    <source>
        <dbReference type="SAM" id="MobiDB-lite"/>
    </source>
</evidence>
<organism evidence="2">
    <name type="scientific">Nothobranchius kuhntae</name>
    <name type="common">Beira killifish</name>
    <dbReference type="NCBI Taxonomy" id="321403"/>
    <lineage>
        <taxon>Eukaryota</taxon>
        <taxon>Metazoa</taxon>
        <taxon>Chordata</taxon>
        <taxon>Craniata</taxon>
        <taxon>Vertebrata</taxon>
        <taxon>Euteleostomi</taxon>
        <taxon>Actinopterygii</taxon>
        <taxon>Neopterygii</taxon>
        <taxon>Teleostei</taxon>
        <taxon>Neoteleostei</taxon>
        <taxon>Acanthomorphata</taxon>
        <taxon>Ovalentaria</taxon>
        <taxon>Atherinomorphae</taxon>
        <taxon>Cyprinodontiformes</taxon>
        <taxon>Nothobranchiidae</taxon>
        <taxon>Nothobranchius</taxon>
    </lineage>
</organism>
<name>A0A1A8HPC4_NOTKU</name>
<feature type="compositionally biased region" description="Basic and acidic residues" evidence="1">
    <location>
        <begin position="21"/>
        <end position="34"/>
    </location>
</feature>
<dbReference type="EMBL" id="HAED01000411">
    <property type="protein sequence ID" value="SBQ86256.1"/>
    <property type="molecule type" value="Transcribed_RNA"/>
</dbReference>
<gene>
    <name evidence="2" type="primary">GIGFY2</name>
</gene>
<reference evidence="2" key="1">
    <citation type="submission" date="2016-05" db="EMBL/GenBank/DDBJ databases">
        <authorList>
            <person name="Lavstsen T."/>
            <person name="Jespersen J.S."/>
        </authorList>
    </citation>
    <scope>NUCLEOTIDE SEQUENCE</scope>
    <source>
        <tissue evidence="2">Brain</tissue>
    </source>
</reference>
<protein>
    <submittedName>
        <fullName evidence="2">GRB10 interacting GYF protein 2</fullName>
    </submittedName>
</protein>
<dbReference type="AlphaFoldDB" id="A0A1A8HPC4"/>
<proteinExistence type="predicted"/>